<proteinExistence type="predicted"/>
<dbReference type="EMBL" id="CACVBS010000074">
    <property type="protein sequence ID" value="CAA7269120.1"/>
    <property type="molecule type" value="Genomic_DNA"/>
</dbReference>
<reference evidence="3 4" key="1">
    <citation type="submission" date="2020-01" db="EMBL/GenBank/DDBJ databases">
        <authorList>
            <person name="Gupta K D."/>
        </authorList>
    </citation>
    <scope>NUCLEOTIDE SEQUENCE [LARGE SCALE GENOMIC DNA]</scope>
</reference>
<feature type="domain" description="Plasmid pRiA4b Orf3-like" evidence="2">
    <location>
        <begin position="116"/>
        <end position="302"/>
    </location>
</feature>
<dbReference type="AlphaFoldDB" id="A0A8S0WGU2"/>
<feature type="compositionally biased region" description="Basic and acidic residues" evidence="1">
    <location>
        <begin position="366"/>
        <end position="405"/>
    </location>
</feature>
<feature type="region of interest" description="Disordered" evidence="1">
    <location>
        <begin position="44"/>
        <end position="97"/>
    </location>
</feature>
<dbReference type="Proteomes" id="UP000467700">
    <property type="component" value="Unassembled WGS sequence"/>
</dbReference>
<dbReference type="InterPro" id="IPR024047">
    <property type="entry name" value="MM3350-like_sf"/>
</dbReference>
<evidence type="ECO:0000259" key="2">
    <source>
        <dbReference type="Pfam" id="PF07929"/>
    </source>
</evidence>
<dbReference type="Pfam" id="PF07929">
    <property type="entry name" value="PRiA4_ORF3"/>
    <property type="match status" value="1"/>
</dbReference>
<dbReference type="OrthoDB" id="2940229at2759"/>
<evidence type="ECO:0000256" key="1">
    <source>
        <dbReference type="SAM" id="MobiDB-lite"/>
    </source>
</evidence>
<sequence>MYCINPDVVLEQMIDALSRPFFHLHKSRISRTFSQDSIRNMSEIVSKKRSRLPEEGVDKENATPTAQRSSSKKQRVVVSSAQPDAPSKPTPDPYYTHPPPSTPVISLIFQLHKFKGVYRIVEVPLNYTFANLHTLVQYIFGWQGNHSHRTRVYTNVEMYKSLGRENWIKSFGQAPPCPEEWYTETMDEDTRASVRYWFERQHEDAAIYEVVAVGKDTKSRGPFMDYDWHYKVQDHELTLGEIWNEDEDLNFSAGSWKNREIGIVYEYEIGCPWRVDITVEGFGTRENASNGIYFKTAKGAPPVEQKYEWDSDHPDGAKKTISDLLFDSANWKRYCKKQIGTRARRDELVVYVRQKGAMTDEQVKAKQAELEKTAKPIRKQRDKDERQRLKEMRARLKEERGKESGAGRAGGLFLW</sequence>
<dbReference type="InterPro" id="IPR012912">
    <property type="entry name" value="Plasmid_pRiA4b_Orf3-like"/>
</dbReference>
<evidence type="ECO:0000313" key="4">
    <source>
        <dbReference type="Proteomes" id="UP000467700"/>
    </source>
</evidence>
<organism evidence="3 4">
    <name type="scientific">Cyclocybe aegerita</name>
    <name type="common">Black poplar mushroom</name>
    <name type="synonym">Agrocybe aegerita</name>
    <dbReference type="NCBI Taxonomy" id="1973307"/>
    <lineage>
        <taxon>Eukaryota</taxon>
        <taxon>Fungi</taxon>
        <taxon>Dikarya</taxon>
        <taxon>Basidiomycota</taxon>
        <taxon>Agaricomycotina</taxon>
        <taxon>Agaricomycetes</taxon>
        <taxon>Agaricomycetidae</taxon>
        <taxon>Agaricales</taxon>
        <taxon>Agaricineae</taxon>
        <taxon>Bolbitiaceae</taxon>
        <taxon>Cyclocybe</taxon>
    </lineage>
</organism>
<gene>
    <name evidence="3" type="ORF">AAE3_LOCUS11359</name>
</gene>
<evidence type="ECO:0000313" key="3">
    <source>
        <dbReference type="EMBL" id="CAA7269120.1"/>
    </source>
</evidence>
<name>A0A8S0WGU2_CYCAE</name>
<dbReference type="Gene3D" id="3.10.290.30">
    <property type="entry name" value="MM3350-like"/>
    <property type="match status" value="1"/>
</dbReference>
<dbReference type="SUPFAM" id="SSF159941">
    <property type="entry name" value="MM3350-like"/>
    <property type="match status" value="1"/>
</dbReference>
<accession>A0A8S0WGU2</accession>
<feature type="compositionally biased region" description="Basic and acidic residues" evidence="1">
    <location>
        <begin position="51"/>
        <end position="61"/>
    </location>
</feature>
<feature type="region of interest" description="Disordered" evidence="1">
    <location>
        <begin position="366"/>
        <end position="410"/>
    </location>
</feature>
<comment type="caution">
    <text evidence="3">The sequence shown here is derived from an EMBL/GenBank/DDBJ whole genome shotgun (WGS) entry which is preliminary data.</text>
</comment>
<protein>
    <recommendedName>
        <fullName evidence="2">Plasmid pRiA4b Orf3-like domain-containing protein</fullName>
    </recommendedName>
</protein>
<keyword evidence="4" id="KW-1185">Reference proteome</keyword>
<feature type="compositionally biased region" description="Pro residues" evidence="1">
    <location>
        <begin position="86"/>
        <end position="97"/>
    </location>
</feature>